<feature type="DNA-binding region" description="H-T-H motif" evidence="4">
    <location>
        <begin position="38"/>
        <end position="57"/>
    </location>
</feature>
<evidence type="ECO:0000313" key="8">
    <source>
        <dbReference type="Proteomes" id="UP000568022"/>
    </source>
</evidence>
<reference evidence="7 8" key="1">
    <citation type="submission" date="2020-08" db="EMBL/GenBank/DDBJ databases">
        <title>Genomic Encyclopedia of Type Strains, Phase III (KMG-III): the genomes of soil and plant-associated and newly described type strains.</title>
        <authorList>
            <person name="Whitman W."/>
        </authorList>
    </citation>
    <scope>NUCLEOTIDE SEQUENCE [LARGE SCALE GENOMIC DNA]</scope>
    <source>
        <strain evidence="7 8">CECT 3226</strain>
    </source>
</reference>
<keyword evidence="1" id="KW-0805">Transcription regulation</keyword>
<dbReference type="InterPro" id="IPR050109">
    <property type="entry name" value="HTH-type_TetR-like_transc_reg"/>
</dbReference>
<dbReference type="Pfam" id="PF21597">
    <property type="entry name" value="TetR_C_43"/>
    <property type="match status" value="1"/>
</dbReference>
<dbReference type="PANTHER" id="PTHR30055:SF234">
    <property type="entry name" value="HTH-TYPE TRANSCRIPTIONAL REGULATOR BETI"/>
    <property type="match status" value="1"/>
</dbReference>
<accession>A0A7W8BV25</accession>
<evidence type="ECO:0000256" key="4">
    <source>
        <dbReference type="PROSITE-ProRule" id="PRU00335"/>
    </source>
</evidence>
<dbReference type="Gene3D" id="1.10.357.10">
    <property type="entry name" value="Tetracycline Repressor, domain 2"/>
    <property type="match status" value="1"/>
</dbReference>
<name>A0A7W8BV25_9ACTN</name>
<feature type="domain" description="HTH tetR-type" evidence="6">
    <location>
        <begin position="16"/>
        <end position="75"/>
    </location>
</feature>
<comment type="caution">
    <text evidence="7">The sequence shown here is derived from an EMBL/GenBank/DDBJ whole genome shotgun (WGS) entry which is preliminary data.</text>
</comment>
<gene>
    <name evidence="7" type="ORF">FHS32_004934</name>
</gene>
<keyword evidence="3" id="KW-0804">Transcription</keyword>
<keyword evidence="8" id="KW-1185">Reference proteome</keyword>
<dbReference type="GO" id="GO:0000976">
    <property type="term" value="F:transcription cis-regulatory region binding"/>
    <property type="evidence" value="ECO:0007669"/>
    <property type="project" value="TreeGrafter"/>
</dbReference>
<dbReference type="Proteomes" id="UP000568022">
    <property type="component" value="Unassembled WGS sequence"/>
</dbReference>
<feature type="region of interest" description="Disordered" evidence="5">
    <location>
        <begin position="185"/>
        <end position="208"/>
    </location>
</feature>
<dbReference type="EMBL" id="JACHJE010000012">
    <property type="protein sequence ID" value="MBB5128159.1"/>
    <property type="molecule type" value="Genomic_DNA"/>
</dbReference>
<dbReference type="PANTHER" id="PTHR30055">
    <property type="entry name" value="HTH-TYPE TRANSCRIPTIONAL REGULATOR RUTR"/>
    <property type="match status" value="1"/>
</dbReference>
<dbReference type="InterPro" id="IPR001647">
    <property type="entry name" value="HTH_TetR"/>
</dbReference>
<evidence type="ECO:0000313" key="7">
    <source>
        <dbReference type="EMBL" id="MBB5128159.1"/>
    </source>
</evidence>
<dbReference type="SUPFAM" id="SSF46689">
    <property type="entry name" value="Homeodomain-like"/>
    <property type="match status" value="1"/>
</dbReference>
<evidence type="ECO:0000256" key="2">
    <source>
        <dbReference type="ARBA" id="ARBA00023125"/>
    </source>
</evidence>
<evidence type="ECO:0000256" key="5">
    <source>
        <dbReference type="SAM" id="MobiDB-lite"/>
    </source>
</evidence>
<dbReference type="GO" id="GO:0003700">
    <property type="term" value="F:DNA-binding transcription factor activity"/>
    <property type="evidence" value="ECO:0007669"/>
    <property type="project" value="TreeGrafter"/>
</dbReference>
<organism evidence="7 8">
    <name type="scientific">Streptomyces griseoloalbus</name>
    <dbReference type="NCBI Taxonomy" id="67303"/>
    <lineage>
        <taxon>Bacteria</taxon>
        <taxon>Bacillati</taxon>
        <taxon>Actinomycetota</taxon>
        <taxon>Actinomycetes</taxon>
        <taxon>Kitasatosporales</taxon>
        <taxon>Streptomycetaceae</taxon>
        <taxon>Streptomyces</taxon>
    </lineage>
</organism>
<dbReference type="Pfam" id="PF00440">
    <property type="entry name" value="TetR_N"/>
    <property type="match status" value="1"/>
</dbReference>
<protein>
    <submittedName>
        <fullName evidence="7">AcrR family transcriptional regulator</fullName>
    </submittedName>
</protein>
<evidence type="ECO:0000259" key="6">
    <source>
        <dbReference type="PROSITE" id="PS50977"/>
    </source>
</evidence>
<evidence type="ECO:0000256" key="3">
    <source>
        <dbReference type="ARBA" id="ARBA00023163"/>
    </source>
</evidence>
<proteinExistence type="predicted"/>
<dbReference type="InterPro" id="IPR049445">
    <property type="entry name" value="TetR_SbtR-like_C"/>
</dbReference>
<evidence type="ECO:0000256" key="1">
    <source>
        <dbReference type="ARBA" id="ARBA00023015"/>
    </source>
</evidence>
<keyword evidence="2 4" id="KW-0238">DNA-binding</keyword>
<dbReference type="InterPro" id="IPR009057">
    <property type="entry name" value="Homeodomain-like_sf"/>
</dbReference>
<dbReference type="PRINTS" id="PR00455">
    <property type="entry name" value="HTHTETR"/>
</dbReference>
<dbReference type="PROSITE" id="PS50977">
    <property type="entry name" value="HTH_TETR_2"/>
    <property type="match status" value="1"/>
</dbReference>
<sequence>MGEAAPGERRQRTDKQRNRTHILEVAQRFFAEQGISGSMDAIAKQAGVGPGTLYRHFPNREALLAALLQAREEELEARRVAIKHEVTDSRTALAQWLQALSEWATAFDGLPEPLRAALTENTSPLALTCQGYITITDEFLHAAQRDGSAKPWVRGRDLFLSTLATAWARSAALADESSPDALSALVRSGWEAPTKEATPHSDTSPSRP</sequence>
<dbReference type="AlphaFoldDB" id="A0A7W8BV25"/>